<name>A0A072TQ17_MEDTR</name>
<dbReference type="EMBL" id="KL403396">
    <property type="protein sequence ID" value="KEH15670.1"/>
    <property type="molecule type" value="Genomic_DNA"/>
</dbReference>
<keyword evidence="1" id="KW-0732">Signal</keyword>
<dbReference type="InterPro" id="IPR009810">
    <property type="entry name" value="Nodulin_late_dom"/>
</dbReference>
<dbReference type="HOGENOM" id="CLU_181053_6_7_1"/>
<reference evidence="4" key="4">
    <citation type="journal article" date="2018" name="Nat. Plants">
        <title>Whole-genome landscape of Medicago truncatula symbiotic genes.</title>
        <authorList>
            <person name="Pecrix Y."/>
            <person name="Gamas P."/>
            <person name="Carrere S."/>
        </authorList>
    </citation>
    <scope>NUCLEOTIDE SEQUENCE</scope>
    <source>
        <tissue evidence="4">Leaves</tissue>
    </source>
</reference>
<dbReference type="Proteomes" id="UP000002051">
    <property type="component" value="Unassembled WGS sequence"/>
</dbReference>
<reference evidence="3 6" key="1">
    <citation type="journal article" date="2011" name="Nature">
        <title>The Medicago genome provides insight into the evolution of rhizobial symbioses.</title>
        <authorList>
            <person name="Young N.D."/>
            <person name="Debelle F."/>
            <person name="Oldroyd G.E."/>
            <person name="Geurts R."/>
            <person name="Cannon S.B."/>
            <person name="Udvardi M.K."/>
            <person name="Benedito V.A."/>
            <person name="Mayer K.F."/>
            <person name="Gouzy J."/>
            <person name="Schoof H."/>
            <person name="Van de Peer Y."/>
            <person name="Proost S."/>
            <person name="Cook D.R."/>
            <person name="Meyers B.C."/>
            <person name="Spannagl M."/>
            <person name="Cheung F."/>
            <person name="De Mita S."/>
            <person name="Krishnakumar V."/>
            <person name="Gundlach H."/>
            <person name="Zhou S."/>
            <person name="Mudge J."/>
            <person name="Bharti A.K."/>
            <person name="Murray J.D."/>
            <person name="Naoumkina M.A."/>
            <person name="Rosen B."/>
            <person name="Silverstein K.A."/>
            <person name="Tang H."/>
            <person name="Rombauts S."/>
            <person name="Zhao P.X."/>
            <person name="Zhou P."/>
            <person name="Barbe V."/>
            <person name="Bardou P."/>
            <person name="Bechner M."/>
            <person name="Bellec A."/>
            <person name="Berger A."/>
            <person name="Berges H."/>
            <person name="Bidwell S."/>
            <person name="Bisseling T."/>
            <person name="Choisne N."/>
            <person name="Couloux A."/>
            <person name="Denny R."/>
            <person name="Deshpande S."/>
            <person name="Dai X."/>
            <person name="Doyle J.J."/>
            <person name="Dudez A.M."/>
            <person name="Farmer A.D."/>
            <person name="Fouteau S."/>
            <person name="Franken C."/>
            <person name="Gibelin C."/>
            <person name="Gish J."/>
            <person name="Goldstein S."/>
            <person name="Gonzalez A.J."/>
            <person name="Green P.J."/>
            <person name="Hallab A."/>
            <person name="Hartog M."/>
            <person name="Hua A."/>
            <person name="Humphray S.J."/>
            <person name="Jeong D.H."/>
            <person name="Jing Y."/>
            <person name="Jocker A."/>
            <person name="Kenton S.M."/>
            <person name="Kim D.J."/>
            <person name="Klee K."/>
            <person name="Lai H."/>
            <person name="Lang C."/>
            <person name="Lin S."/>
            <person name="Macmil S.L."/>
            <person name="Magdelenat G."/>
            <person name="Matthews L."/>
            <person name="McCorrison J."/>
            <person name="Monaghan E.L."/>
            <person name="Mun J.H."/>
            <person name="Najar F.Z."/>
            <person name="Nicholson C."/>
            <person name="Noirot C."/>
            <person name="O'Bleness M."/>
            <person name="Paule C.R."/>
            <person name="Poulain J."/>
            <person name="Prion F."/>
            <person name="Qin B."/>
            <person name="Qu C."/>
            <person name="Retzel E.F."/>
            <person name="Riddle C."/>
            <person name="Sallet E."/>
            <person name="Samain S."/>
            <person name="Samson N."/>
            <person name="Sanders I."/>
            <person name="Saurat O."/>
            <person name="Scarpelli C."/>
            <person name="Schiex T."/>
            <person name="Segurens B."/>
            <person name="Severin A.J."/>
            <person name="Sherrier D.J."/>
            <person name="Shi R."/>
            <person name="Sims S."/>
            <person name="Singer S.R."/>
            <person name="Sinharoy S."/>
            <person name="Sterck L."/>
            <person name="Viollet A."/>
            <person name="Wang B.B."/>
            <person name="Wang K."/>
            <person name="Wang M."/>
            <person name="Wang X."/>
            <person name="Warfsmann J."/>
            <person name="Weissenbach J."/>
            <person name="White D.D."/>
            <person name="White J.D."/>
            <person name="Wiley G.B."/>
            <person name="Wincker P."/>
            <person name="Xing Y."/>
            <person name="Yang L."/>
            <person name="Yao Z."/>
            <person name="Ying F."/>
            <person name="Zhai J."/>
            <person name="Zhou L."/>
            <person name="Zuber A."/>
            <person name="Denarie J."/>
            <person name="Dixon R.A."/>
            <person name="May G.D."/>
            <person name="Schwartz D.C."/>
            <person name="Rogers J."/>
            <person name="Quetier F."/>
            <person name="Town C.D."/>
            <person name="Roe B.A."/>
        </authorList>
    </citation>
    <scope>NUCLEOTIDE SEQUENCE [LARGE SCALE GENOMIC DNA]</scope>
    <source>
        <strain evidence="3">A17</strain>
        <strain evidence="5 6">cv. Jemalong A17</strain>
    </source>
</reference>
<feature type="domain" description="Late nodulin" evidence="2">
    <location>
        <begin position="1"/>
        <end position="52"/>
    </location>
</feature>
<dbReference type="AlphaFoldDB" id="A0A072TQ17"/>
<sequence>MAQIIPFLGALIIFLSLFLVESKQTNIPCKSAEDCPKPIYPRYVLCSYGFCRIFFP</sequence>
<organism evidence="3 6">
    <name type="scientific">Medicago truncatula</name>
    <name type="common">Barrel medic</name>
    <name type="synonym">Medicago tribuloides</name>
    <dbReference type="NCBI Taxonomy" id="3880"/>
    <lineage>
        <taxon>Eukaryota</taxon>
        <taxon>Viridiplantae</taxon>
        <taxon>Streptophyta</taxon>
        <taxon>Embryophyta</taxon>
        <taxon>Tracheophyta</taxon>
        <taxon>Spermatophyta</taxon>
        <taxon>Magnoliopsida</taxon>
        <taxon>eudicotyledons</taxon>
        <taxon>Gunneridae</taxon>
        <taxon>Pentapetalae</taxon>
        <taxon>rosids</taxon>
        <taxon>fabids</taxon>
        <taxon>Fabales</taxon>
        <taxon>Fabaceae</taxon>
        <taxon>Papilionoideae</taxon>
        <taxon>50 kb inversion clade</taxon>
        <taxon>NPAAA clade</taxon>
        <taxon>Hologalegina</taxon>
        <taxon>IRL clade</taxon>
        <taxon>Trifolieae</taxon>
        <taxon>Medicago</taxon>
    </lineage>
</organism>
<dbReference type="GO" id="GO:0046872">
    <property type="term" value="F:metal ion binding"/>
    <property type="evidence" value="ECO:0007669"/>
    <property type="project" value="InterPro"/>
</dbReference>
<feature type="signal peptide" evidence="1">
    <location>
        <begin position="1"/>
        <end position="22"/>
    </location>
</feature>
<dbReference type="EMBL" id="PSQE01000006">
    <property type="protein sequence ID" value="RHN51867.1"/>
    <property type="molecule type" value="Genomic_DNA"/>
</dbReference>
<evidence type="ECO:0000313" key="5">
    <source>
        <dbReference type="EnsemblPlants" id="KEH15670"/>
    </source>
</evidence>
<accession>A0A072TQ17</accession>
<proteinExistence type="predicted"/>
<reference evidence="5" key="3">
    <citation type="submission" date="2015-06" db="UniProtKB">
        <authorList>
            <consortium name="EnsemblPlants"/>
        </authorList>
    </citation>
    <scope>IDENTIFICATION</scope>
    <source>
        <strain evidence="5">cv. Jemalong A17</strain>
    </source>
</reference>
<gene>
    <name evidence="3" type="ORF">MTR_0672s0010</name>
    <name evidence="4" type="ORF">MtrunA17_Chr6g0473891</name>
</gene>
<dbReference type="Pfam" id="PF07127">
    <property type="entry name" value="Nodulin_late"/>
    <property type="match status" value="1"/>
</dbReference>
<dbReference type="Gramene" id="rna36421">
    <property type="protein sequence ID" value="RHN51867.1"/>
    <property type="gene ID" value="gene36421"/>
</dbReference>
<reference evidence="3 6" key="2">
    <citation type="journal article" date="2014" name="BMC Genomics">
        <title>An improved genome release (version Mt4.0) for the model legume Medicago truncatula.</title>
        <authorList>
            <person name="Tang H."/>
            <person name="Krishnakumar V."/>
            <person name="Bidwell S."/>
            <person name="Rosen B."/>
            <person name="Chan A."/>
            <person name="Zhou S."/>
            <person name="Gentzbittel L."/>
            <person name="Childs K.L."/>
            <person name="Yandell M."/>
            <person name="Gundlach H."/>
            <person name="Mayer K.F."/>
            <person name="Schwartz D.C."/>
            <person name="Town C.D."/>
        </authorList>
    </citation>
    <scope>GENOME REANNOTATION</scope>
    <source>
        <strain evidence="3">A17</strain>
        <strain evidence="5 6">cv. Jemalong A17</strain>
    </source>
</reference>
<keyword evidence="6" id="KW-1185">Reference proteome</keyword>
<protein>
    <submittedName>
        <fullName evidence="3">Nodule Cysteine-Rich (NCR) secreted peptide</fullName>
    </submittedName>
    <submittedName>
        <fullName evidence="4">Putative Late nodulin</fullName>
    </submittedName>
</protein>
<evidence type="ECO:0000313" key="4">
    <source>
        <dbReference type="EMBL" id="RHN51867.1"/>
    </source>
</evidence>
<evidence type="ECO:0000259" key="2">
    <source>
        <dbReference type="Pfam" id="PF07127"/>
    </source>
</evidence>
<evidence type="ECO:0000313" key="3">
    <source>
        <dbReference type="EMBL" id="KEH15670.1"/>
    </source>
</evidence>
<dbReference type="EnsemblPlants" id="KEH15670">
    <property type="protein sequence ID" value="KEH15670"/>
    <property type="gene ID" value="MTR_0672s0010"/>
</dbReference>
<dbReference type="Proteomes" id="UP000265566">
    <property type="component" value="Chromosome 6"/>
</dbReference>
<evidence type="ECO:0000313" key="6">
    <source>
        <dbReference type="Proteomes" id="UP000002051"/>
    </source>
</evidence>
<evidence type="ECO:0000256" key="1">
    <source>
        <dbReference type="SAM" id="SignalP"/>
    </source>
</evidence>
<feature type="chain" id="PRO_5014498877" evidence="1">
    <location>
        <begin position="23"/>
        <end position="56"/>
    </location>
</feature>